<keyword evidence="3" id="KW-1185">Reference proteome</keyword>
<keyword evidence="1" id="KW-0812">Transmembrane</keyword>
<reference evidence="2 3" key="1">
    <citation type="submission" date="2023-01" db="EMBL/GenBank/DDBJ databases">
        <authorList>
            <person name="Yoon J.-W."/>
        </authorList>
    </citation>
    <scope>NUCLEOTIDE SEQUENCE [LARGE SCALE GENOMIC DNA]</scope>
    <source>
        <strain evidence="2 3">KMU-50</strain>
    </source>
</reference>
<gene>
    <name evidence="2" type="ORF">O2N63_09875</name>
</gene>
<name>A0ABT4W1K3_9RHOB</name>
<keyword evidence="1" id="KW-0472">Membrane</keyword>
<comment type="caution">
    <text evidence="2">The sequence shown here is derived from an EMBL/GenBank/DDBJ whole genome shotgun (WGS) entry which is preliminary data.</text>
</comment>
<organism evidence="2 3">
    <name type="scientific">Aliiroseovarius salicola</name>
    <dbReference type="NCBI Taxonomy" id="3009082"/>
    <lineage>
        <taxon>Bacteria</taxon>
        <taxon>Pseudomonadati</taxon>
        <taxon>Pseudomonadota</taxon>
        <taxon>Alphaproteobacteria</taxon>
        <taxon>Rhodobacterales</taxon>
        <taxon>Paracoccaceae</taxon>
        <taxon>Aliiroseovarius</taxon>
    </lineage>
</organism>
<feature type="transmembrane region" description="Helical" evidence="1">
    <location>
        <begin position="76"/>
        <end position="95"/>
    </location>
</feature>
<evidence type="ECO:0000313" key="2">
    <source>
        <dbReference type="EMBL" id="MDA5094391.1"/>
    </source>
</evidence>
<feature type="transmembrane region" description="Helical" evidence="1">
    <location>
        <begin position="40"/>
        <end position="64"/>
    </location>
</feature>
<dbReference type="Proteomes" id="UP001528040">
    <property type="component" value="Unassembled WGS sequence"/>
</dbReference>
<proteinExistence type="predicted"/>
<accession>A0ABT4W1K3</accession>
<evidence type="ECO:0000256" key="1">
    <source>
        <dbReference type="SAM" id="Phobius"/>
    </source>
</evidence>
<dbReference type="EMBL" id="JAQIIO010000004">
    <property type="protein sequence ID" value="MDA5094391.1"/>
    <property type="molecule type" value="Genomic_DNA"/>
</dbReference>
<keyword evidence="1" id="KW-1133">Transmembrane helix</keyword>
<protein>
    <submittedName>
        <fullName evidence="2">Uncharacterized protein</fullName>
    </submittedName>
</protein>
<evidence type="ECO:0000313" key="3">
    <source>
        <dbReference type="Proteomes" id="UP001528040"/>
    </source>
</evidence>
<dbReference type="RefSeq" id="WP_271054092.1">
    <property type="nucleotide sequence ID" value="NZ_JAQIIO010000004.1"/>
</dbReference>
<sequence>MSVLIETLQAAKSELVQDEGPELTHASWGYIITSQDQEDLLSYVTLFGMRVLGAVLLLVAMGLLVVPGASVSSDVFSFKLIVSAFFSILGCYAIWSSLTGYREEIQVDLERRELRRGFRRNNGQFVTLVDLPLRDAGEIFMAHAKPQEKHVVLYVRRKNTTQALEVAIGPEDLLFPLQKRISKDLGLCAKRIAA</sequence>